<sequence length="218" mass="22646">MRIHRLGSYSWLLAAPLFLAANVITGLAWRHPRFSWAANNISDLGNVTCGNWGTSRPREVCSPWHGAMNTASVVTGVLLALGMLLTWPALGRGAATTAARLLTLAAGAGYVLAGAYPADVNENNHVLGAVLIFIPGNVGMVVASLARRSPVLRPVRAASLALGLIGLAGTALFAAQVDLGIGVGGMERVAVFPLLAWAVVVAVRLLRGAHRPGPGHGW</sequence>
<evidence type="ECO:0000313" key="2">
    <source>
        <dbReference type="EMBL" id="SCF17318.1"/>
    </source>
</evidence>
<evidence type="ECO:0000313" key="3">
    <source>
        <dbReference type="Proteomes" id="UP000198242"/>
    </source>
</evidence>
<feature type="transmembrane region" description="Helical" evidence="1">
    <location>
        <begin position="124"/>
        <end position="145"/>
    </location>
</feature>
<dbReference type="InterPro" id="IPR009339">
    <property type="entry name" value="DUF998"/>
</dbReference>
<dbReference type="OrthoDB" id="5191116at2"/>
<accession>A0A1C4Y9B6</accession>
<gene>
    <name evidence="2" type="ORF">GA0074695_3981</name>
</gene>
<dbReference type="AlphaFoldDB" id="A0A1C4Y9B6"/>
<dbReference type="RefSeq" id="WP_089007591.1">
    <property type="nucleotide sequence ID" value="NZ_LT607411.1"/>
</dbReference>
<evidence type="ECO:0000256" key="1">
    <source>
        <dbReference type="SAM" id="Phobius"/>
    </source>
</evidence>
<dbReference type="Pfam" id="PF06197">
    <property type="entry name" value="DUF998"/>
    <property type="match status" value="1"/>
</dbReference>
<dbReference type="EMBL" id="LT607411">
    <property type="protein sequence ID" value="SCF17318.1"/>
    <property type="molecule type" value="Genomic_DNA"/>
</dbReference>
<proteinExistence type="predicted"/>
<feature type="transmembrane region" description="Helical" evidence="1">
    <location>
        <begin position="99"/>
        <end position="118"/>
    </location>
</feature>
<keyword evidence="3" id="KW-1185">Reference proteome</keyword>
<keyword evidence="1" id="KW-0812">Transmembrane</keyword>
<organism evidence="2 3">
    <name type="scientific">Micromonospora viridifaciens</name>
    <dbReference type="NCBI Taxonomy" id="1881"/>
    <lineage>
        <taxon>Bacteria</taxon>
        <taxon>Bacillati</taxon>
        <taxon>Actinomycetota</taxon>
        <taxon>Actinomycetes</taxon>
        <taxon>Micromonosporales</taxon>
        <taxon>Micromonosporaceae</taxon>
        <taxon>Micromonospora</taxon>
    </lineage>
</organism>
<feature type="transmembrane region" description="Helical" evidence="1">
    <location>
        <begin position="157"/>
        <end position="177"/>
    </location>
</feature>
<feature type="transmembrane region" description="Helical" evidence="1">
    <location>
        <begin position="189"/>
        <end position="206"/>
    </location>
</feature>
<reference evidence="3" key="1">
    <citation type="submission" date="2016-06" db="EMBL/GenBank/DDBJ databases">
        <authorList>
            <person name="Varghese N."/>
            <person name="Submissions Spin"/>
        </authorList>
    </citation>
    <scope>NUCLEOTIDE SEQUENCE [LARGE SCALE GENOMIC DNA]</scope>
    <source>
        <strain evidence="3">DSM 43909</strain>
    </source>
</reference>
<protein>
    <submittedName>
        <fullName evidence="2">Hypothetical membrane protein</fullName>
    </submittedName>
</protein>
<feature type="transmembrane region" description="Helical" evidence="1">
    <location>
        <begin position="66"/>
        <end position="87"/>
    </location>
</feature>
<feature type="transmembrane region" description="Helical" evidence="1">
    <location>
        <begin position="9"/>
        <end position="29"/>
    </location>
</feature>
<name>A0A1C4Y9B6_MICVI</name>
<dbReference type="Proteomes" id="UP000198242">
    <property type="component" value="Chromosome I"/>
</dbReference>
<keyword evidence="1" id="KW-0472">Membrane</keyword>
<keyword evidence="1" id="KW-1133">Transmembrane helix</keyword>